<reference evidence="1" key="1">
    <citation type="submission" date="2022-03" db="EMBL/GenBank/DDBJ databases">
        <authorList>
            <person name="Lindestad O."/>
        </authorList>
    </citation>
    <scope>NUCLEOTIDE SEQUENCE</scope>
</reference>
<protein>
    <submittedName>
        <fullName evidence="1">Jg375 protein</fullName>
    </submittedName>
</protein>
<feature type="non-terminal residue" evidence="1">
    <location>
        <position position="54"/>
    </location>
</feature>
<evidence type="ECO:0000313" key="2">
    <source>
        <dbReference type="Proteomes" id="UP000838756"/>
    </source>
</evidence>
<sequence>MWSWDQIPDWANIVREPKHSTGAISRRRRANVQRIPRASNKANEIDMLWWFLIG</sequence>
<proteinExistence type="predicted"/>
<gene>
    <name evidence="1" type="primary">jg375</name>
    <name evidence="1" type="ORF">PAEG_LOCUS1823</name>
</gene>
<keyword evidence="2" id="KW-1185">Reference proteome</keyword>
<accession>A0A8S4QFJ6</accession>
<dbReference type="Proteomes" id="UP000838756">
    <property type="component" value="Unassembled WGS sequence"/>
</dbReference>
<dbReference type="EMBL" id="CAKXAJ010005865">
    <property type="protein sequence ID" value="CAH2209424.1"/>
    <property type="molecule type" value="Genomic_DNA"/>
</dbReference>
<organism evidence="1 2">
    <name type="scientific">Pararge aegeria aegeria</name>
    <dbReference type="NCBI Taxonomy" id="348720"/>
    <lineage>
        <taxon>Eukaryota</taxon>
        <taxon>Metazoa</taxon>
        <taxon>Ecdysozoa</taxon>
        <taxon>Arthropoda</taxon>
        <taxon>Hexapoda</taxon>
        <taxon>Insecta</taxon>
        <taxon>Pterygota</taxon>
        <taxon>Neoptera</taxon>
        <taxon>Endopterygota</taxon>
        <taxon>Lepidoptera</taxon>
        <taxon>Glossata</taxon>
        <taxon>Ditrysia</taxon>
        <taxon>Papilionoidea</taxon>
        <taxon>Nymphalidae</taxon>
        <taxon>Satyrinae</taxon>
        <taxon>Satyrini</taxon>
        <taxon>Parargina</taxon>
        <taxon>Pararge</taxon>
    </lineage>
</organism>
<evidence type="ECO:0000313" key="1">
    <source>
        <dbReference type="EMBL" id="CAH2209424.1"/>
    </source>
</evidence>
<name>A0A8S4QFJ6_9NEOP</name>
<comment type="caution">
    <text evidence="1">The sequence shown here is derived from an EMBL/GenBank/DDBJ whole genome shotgun (WGS) entry which is preliminary data.</text>
</comment>
<dbReference type="AlphaFoldDB" id="A0A8S4QFJ6"/>